<dbReference type="SUPFAM" id="SSF50475">
    <property type="entry name" value="FMN-binding split barrel"/>
    <property type="match status" value="1"/>
</dbReference>
<gene>
    <name evidence="1" type="ORF">MARGE09_P1392</name>
</gene>
<dbReference type="RefSeq" id="WP_236986666.1">
    <property type="nucleotide sequence ID" value="NZ_AP023086.1"/>
</dbReference>
<sequence length="209" mass="23120">MYLPRGQVIAERERIVTFVNEFGFGVLVSADLEATHMPFLLLDGSCSDDAEKPFRLAGHFAKANPHWKALNGQEVLVIFSGPHAYVSPTWYAGGPNVPTWNYAAVHMRGTLRFVSEDETIDIVEGLMQQYEPALLNDRAIVTAEYQQRLLAAVVGFEIAVSRVDGREKLGQQRSKEDQQGVFQALRSSSRNDASALADYMQQCGLGIGD</sequence>
<dbReference type="InterPro" id="IPR007396">
    <property type="entry name" value="TR_PAI2-type"/>
</dbReference>
<organism evidence="1 2">
    <name type="scientific">Marinagarivorans cellulosilyticus</name>
    <dbReference type="NCBI Taxonomy" id="2721545"/>
    <lineage>
        <taxon>Bacteria</taxon>
        <taxon>Pseudomonadati</taxon>
        <taxon>Pseudomonadota</taxon>
        <taxon>Gammaproteobacteria</taxon>
        <taxon>Cellvibrionales</taxon>
        <taxon>Cellvibrionaceae</taxon>
        <taxon>Marinagarivorans</taxon>
    </lineage>
</organism>
<accession>A0AAN1WGI4</accession>
<dbReference type="EMBL" id="AP023086">
    <property type="protein sequence ID" value="BCD97191.1"/>
    <property type="molecule type" value="Genomic_DNA"/>
</dbReference>
<dbReference type="PANTHER" id="PTHR35802">
    <property type="entry name" value="PROTEASE SYNTHASE AND SPORULATION PROTEIN PAI 2"/>
    <property type="match status" value="1"/>
</dbReference>
<proteinExistence type="predicted"/>
<evidence type="ECO:0000313" key="2">
    <source>
        <dbReference type="Proteomes" id="UP001320119"/>
    </source>
</evidence>
<dbReference type="KEGG" id="marq:MARGE09_P1392"/>
<name>A0AAN1WGI4_9GAMM</name>
<keyword evidence="2" id="KW-1185">Reference proteome</keyword>
<evidence type="ECO:0000313" key="1">
    <source>
        <dbReference type="EMBL" id="BCD97191.1"/>
    </source>
</evidence>
<dbReference type="Pfam" id="PF04299">
    <property type="entry name" value="FMN_bind_2"/>
    <property type="match status" value="1"/>
</dbReference>
<dbReference type="AlphaFoldDB" id="A0AAN1WGI4"/>
<dbReference type="PANTHER" id="PTHR35802:SF1">
    <property type="entry name" value="PROTEASE SYNTHASE AND SPORULATION PROTEIN PAI 2"/>
    <property type="match status" value="1"/>
</dbReference>
<dbReference type="Gene3D" id="2.30.110.10">
    <property type="entry name" value="Electron Transport, Fmn-binding Protein, Chain A"/>
    <property type="match status" value="1"/>
</dbReference>
<protein>
    <submittedName>
        <fullName evidence="1">Transcriptional regulator</fullName>
    </submittedName>
</protein>
<dbReference type="Proteomes" id="UP001320119">
    <property type="component" value="Chromosome"/>
</dbReference>
<reference evidence="1 2" key="1">
    <citation type="journal article" date="2022" name="IScience">
        <title>An ultrasensitive nanofiber-based assay for enzymatic hydrolysis and deep-sea microbial degradation of cellulose.</title>
        <authorList>
            <person name="Tsudome M."/>
            <person name="Tachioka M."/>
            <person name="Miyazaki M."/>
            <person name="Uchimura K."/>
            <person name="Tsuda M."/>
            <person name="Takaki Y."/>
            <person name="Deguchi S."/>
        </authorList>
    </citation>
    <scope>NUCLEOTIDE SEQUENCE [LARGE SCALE GENOMIC DNA]</scope>
    <source>
        <strain evidence="1 2">GE09</strain>
    </source>
</reference>
<dbReference type="InterPro" id="IPR012349">
    <property type="entry name" value="Split_barrel_FMN-bd"/>
</dbReference>
<dbReference type="PIRSF" id="PIRSF010372">
    <property type="entry name" value="PaiB"/>
    <property type="match status" value="1"/>
</dbReference>